<dbReference type="Proteomes" id="UP000295136">
    <property type="component" value="Unassembled WGS sequence"/>
</dbReference>
<evidence type="ECO:0000313" key="2">
    <source>
        <dbReference type="Proteomes" id="UP000295136"/>
    </source>
</evidence>
<dbReference type="SUPFAM" id="SSF51735">
    <property type="entry name" value="NAD(P)-binding Rossmann-fold domains"/>
    <property type="match status" value="1"/>
</dbReference>
<evidence type="ECO:0000313" key="1">
    <source>
        <dbReference type="EMBL" id="TDE49940.1"/>
    </source>
</evidence>
<comment type="caution">
    <text evidence="1">The sequence shown here is derived from an EMBL/GenBank/DDBJ whole genome shotgun (WGS) entry which is preliminary data.</text>
</comment>
<accession>A0A4R5FG78</accession>
<organism evidence="1 2">
    <name type="scientific">Nonomuraea mesophila</name>
    <dbReference type="NCBI Taxonomy" id="2530382"/>
    <lineage>
        <taxon>Bacteria</taxon>
        <taxon>Bacillati</taxon>
        <taxon>Actinomycetota</taxon>
        <taxon>Actinomycetes</taxon>
        <taxon>Streptosporangiales</taxon>
        <taxon>Streptosporangiaceae</taxon>
        <taxon>Nonomuraea</taxon>
    </lineage>
</organism>
<dbReference type="AlphaFoldDB" id="A0A4R5FG78"/>
<name>A0A4R5FG78_9ACTN</name>
<reference evidence="1 2" key="1">
    <citation type="submission" date="2019-03" db="EMBL/GenBank/DDBJ databases">
        <title>Draft genome sequences of novel Actinobacteria.</title>
        <authorList>
            <person name="Sahin N."/>
            <person name="Ay H."/>
            <person name="Saygin H."/>
        </authorList>
    </citation>
    <scope>NUCLEOTIDE SEQUENCE [LARGE SCALE GENOMIC DNA]</scope>
    <source>
        <strain evidence="1 2">6K102</strain>
    </source>
</reference>
<sequence>MSAALRLELAAWNIPVIVVEPGSTATDIFAKAEKNAGAALALADPQQVARYARHLAAAAKAQAALRPAPPDAAARTVLKALRSANPRRHYVVPGDARLAGVLQRLPAGLRETLIARTLGLAKIGAQS</sequence>
<dbReference type="Gene3D" id="3.40.50.720">
    <property type="entry name" value="NAD(P)-binding Rossmann-like Domain"/>
    <property type="match status" value="1"/>
</dbReference>
<keyword evidence="2" id="KW-1185">Reference proteome</keyword>
<gene>
    <name evidence="1" type="ORF">E1295_20045</name>
</gene>
<evidence type="ECO:0008006" key="3">
    <source>
        <dbReference type="Google" id="ProtNLM"/>
    </source>
</evidence>
<dbReference type="InterPro" id="IPR036291">
    <property type="entry name" value="NAD(P)-bd_dom_sf"/>
</dbReference>
<proteinExistence type="predicted"/>
<protein>
    <recommendedName>
        <fullName evidence="3">Short-chain dehydrogenase</fullName>
    </recommendedName>
</protein>
<dbReference type="EMBL" id="SMLD01000049">
    <property type="protein sequence ID" value="TDE49940.1"/>
    <property type="molecule type" value="Genomic_DNA"/>
</dbReference>